<dbReference type="Gene3D" id="3.40.50.920">
    <property type="match status" value="1"/>
</dbReference>
<dbReference type="PANTHER" id="PTHR43257">
    <property type="entry name" value="PYRUVATE DEHYDROGENASE E1 COMPONENT BETA SUBUNIT"/>
    <property type="match status" value="1"/>
</dbReference>
<feature type="domain" description="Transketolase-like pyrimidine-binding" evidence="6">
    <location>
        <begin position="436"/>
        <end position="612"/>
    </location>
</feature>
<dbReference type="EMBL" id="JAVRHT010000051">
    <property type="protein sequence ID" value="MDT0633093.1"/>
    <property type="molecule type" value="Genomic_DNA"/>
</dbReference>
<dbReference type="PANTHER" id="PTHR43257:SF2">
    <property type="entry name" value="PYRUVATE DEHYDROGENASE E1 COMPONENT SUBUNIT BETA"/>
    <property type="match status" value="1"/>
</dbReference>
<dbReference type="SMART" id="SM00861">
    <property type="entry name" value="Transket_pyr"/>
    <property type="match status" value="1"/>
</dbReference>
<evidence type="ECO:0000256" key="1">
    <source>
        <dbReference type="ARBA" id="ARBA00001964"/>
    </source>
</evidence>
<evidence type="ECO:0000313" key="7">
    <source>
        <dbReference type="EMBL" id="MDT0633093.1"/>
    </source>
</evidence>
<feature type="compositionally biased region" description="Basic and acidic residues" evidence="5">
    <location>
        <begin position="1"/>
        <end position="11"/>
    </location>
</feature>
<feature type="compositionally biased region" description="Low complexity" evidence="5">
    <location>
        <begin position="27"/>
        <end position="45"/>
    </location>
</feature>
<dbReference type="InterPro" id="IPR005475">
    <property type="entry name" value="Transketolase-like_Pyr-bd"/>
</dbReference>
<dbReference type="InterPro" id="IPR001017">
    <property type="entry name" value="DH_E1"/>
</dbReference>
<dbReference type="CDD" id="cd07036">
    <property type="entry name" value="TPP_PYR_E1-PDHc-beta_like"/>
    <property type="match status" value="1"/>
</dbReference>
<reference evidence="7 8" key="1">
    <citation type="submission" date="2023-09" db="EMBL/GenBank/DDBJ databases">
        <authorList>
            <person name="Rey-Velasco X."/>
        </authorList>
    </citation>
    <scope>NUCLEOTIDE SEQUENCE [LARGE SCALE GENOMIC DNA]</scope>
    <source>
        <strain evidence="7 8">F394</strain>
    </source>
</reference>
<dbReference type="SUPFAM" id="SSF52922">
    <property type="entry name" value="TK C-terminal domain-like"/>
    <property type="match status" value="1"/>
</dbReference>
<evidence type="ECO:0000313" key="8">
    <source>
        <dbReference type="Proteomes" id="UP001267426"/>
    </source>
</evidence>
<proteinExistence type="predicted"/>
<protein>
    <submittedName>
        <fullName evidence="7">Dehydrogenase E1 component subunit alpha/beta</fullName>
    </submittedName>
</protein>
<organism evidence="7 8">
    <name type="scientific">Rubrivirga litoralis</name>
    <dbReference type="NCBI Taxonomy" id="3075598"/>
    <lineage>
        <taxon>Bacteria</taxon>
        <taxon>Pseudomonadati</taxon>
        <taxon>Rhodothermota</taxon>
        <taxon>Rhodothermia</taxon>
        <taxon>Rhodothermales</taxon>
        <taxon>Rubricoccaceae</taxon>
        <taxon>Rubrivirga</taxon>
    </lineage>
</organism>
<keyword evidence="8" id="KW-1185">Reference proteome</keyword>
<dbReference type="InterPro" id="IPR029061">
    <property type="entry name" value="THDP-binding"/>
</dbReference>
<dbReference type="Gene3D" id="3.40.50.970">
    <property type="match status" value="2"/>
</dbReference>
<keyword evidence="3" id="KW-0560">Oxidoreductase</keyword>
<accession>A0ABU3BUX1</accession>
<comment type="function">
    <text evidence="2">E1 component of the 2-oxoglutarate dehydrogenase (OGDH) complex which catalyzes the decarboxylation of 2-oxoglutarate, the first step in the conversion of 2-oxoglutarate to succinyl-CoA and CO(2).</text>
</comment>
<dbReference type="CDD" id="cd02000">
    <property type="entry name" value="TPP_E1_PDC_ADC_BCADC"/>
    <property type="match status" value="1"/>
</dbReference>
<evidence type="ECO:0000256" key="4">
    <source>
        <dbReference type="ARBA" id="ARBA00023052"/>
    </source>
</evidence>
<comment type="caution">
    <text evidence="7">The sequence shown here is derived from an EMBL/GenBank/DDBJ whole genome shotgun (WGS) entry which is preliminary data.</text>
</comment>
<dbReference type="Pfam" id="PF00676">
    <property type="entry name" value="E1_dh"/>
    <property type="match status" value="1"/>
</dbReference>
<name>A0ABU3BUX1_9BACT</name>
<evidence type="ECO:0000256" key="5">
    <source>
        <dbReference type="SAM" id="MobiDB-lite"/>
    </source>
</evidence>
<dbReference type="Proteomes" id="UP001267426">
    <property type="component" value="Unassembled WGS sequence"/>
</dbReference>
<dbReference type="RefSeq" id="WP_311665643.1">
    <property type="nucleotide sequence ID" value="NZ_JAVRHT010000051.1"/>
</dbReference>
<evidence type="ECO:0000256" key="2">
    <source>
        <dbReference type="ARBA" id="ARBA00003906"/>
    </source>
</evidence>
<keyword evidence="4" id="KW-0786">Thiamine pyrophosphate</keyword>
<dbReference type="SUPFAM" id="SSF52518">
    <property type="entry name" value="Thiamin diphosphate-binding fold (THDP-binding)"/>
    <property type="match status" value="2"/>
</dbReference>
<dbReference type="Pfam" id="PF02780">
    <property type="entry name" value="Transketolase_C"/>
    <property type="match status" value="1"/>
</dbReference>
<comment type="cofactor">
    <cofactor evidence="1">
        <name>thiamine diphosphate</name>
        <dbReference type="ChEBI" id="CHEBI:58937"/>
    </cofactor>
</comment>
<evidence type="ECO:0000256" key="3">
    <source>
        <dbReference type="ARBA" id="ARBA00023002"/>
    </source>
</evidence>
<dbReference type="InterPro" id="IPR009014">
    <property type="entry name" value="Transketo_C/PFOR_II"/>
</dbReference>
<gene>
    <name evidence="7" type="ORF">RM540_15160</name>
</gene>
<sequence length="761" mass="81699">MDPETSPDRPARYTARPLLLPDEEAGDGAANADAAPPSAAGGADAVTDDTDEVTGEVDAAFAFETNAAKADEPAPAEIEGDLDVTLLGPDDFEPEELKDVLRTMLTSRRLDEKMLTLLKQGKGFFHIGSSGHEASQVALGREFEGGRDWFCFYYRDLGTALAVGVTPAEVLRAHFGKPSDPFGGGRQMPEHFGHRDLNIMSTSSSVGAQYLPAVGFGLGVQREDAEAQEDGAGRAVYASGGEGSTSQGAFHEALNWAAREALPVVFHVQDNKYAISVPVAEQTAGGSIWPLFEGYTGMKRARYDGTDFFQSASVARATLEHVRAGRGPVALHADVVRLLPHSSSDDHRKYREEDSISADAARDPIPAFVARLVEAGIVTDDEVEAMREEIRVEIDRIAREVAAEPDPDPATATDHVYFEGEDTREYETDGEAGDLVVMVDAINHALDEEMDRDERVLVYGEDVGGGKGGVFTATRGLTAKHGRDRCFNAPLAEHSIIGSAVGLACAGYMPVVEIQFADYIWPGMQPLRNQVASMRYRSNGDWACPMVIRVPAGGYIHGGLCHSQNVEALFGHFPGLQVVMPSNAADAKGLLKSAIRGEDPVLFLEHKALYRQGPARSPEPHADYLVPLGKARVAREGTDLTIVTWGAIVYKALAAAKALDKEGVSVEVIDVRSFLPFDSETVLASARKTGRVLVAYEDHEFMGFGAEIAAQISDAAFGSLDAPVKRVAGAFSSIPYADALEKAVLPQDEDVLEAAREVLAF</sequence>
<evidence type="ECO:0000259" key="6">
    <source>
        <dbReference type="SMART" id="SM00861"/>
    </source>
</evidence>
<feature type="region of interest" description="Disordered" evidence="5">
    <location>
        <begin position="1"/>
        <end position="50"/>
    </location>
</feature>
<dbReference type="InterPro" id="IPR033248">
    <property type="entry name" value="Transketolase_C"/>
</dbReference>
<dbReference type="Pfam" id="PF02779">
    <property type="entry name" value="Transket_pyr"/>
    <property type="match status" value="1"/>
</dbReference>